<gene>
    <name evidence="2" type="ORF">M23134_01923</name>
</gene>
<dbReference type="RefSeq" id="WP_002692682.1">
    <property type="nucleotide sequence ID" value="NZ_AAWS01000001.1"/>
</dbReference>
<evidence type="ECO:0000313" key="2">
    <source>
        <dbReference type="EMBL" id="EAY31894.1"/>
    </source>
</evidence>
<accession>A1ZC92</accession>
<keyword evidence="1" id="KW-0472">Membrane</keyword>
<dbReference type="EMBL" id="AAWS01000001">
    <property type="protein sequence ID" value="EAY31894.1"/>
    <property type="molecule type" value="Genomic_DNA"/>
</dbReference>
<keyword evidence="3" id="KW-1185">Reference proteome</keyword>
<organism evidence="2 3">
    <name type="scientific">Microscilla marina ATCC 23134</name>
    <dbReference type="NCBI Taxonomy" id="313606"/>
    <lineage>
        <taxon>Bacteria</taxon>
        <taxon>Pseudomonadati</taxon>
        <taxon>Bacteroidota</taxon>
        <taxon>Cytophagia</taxon>
        <taxon>Cytophagales</taxon>
        <taxon>Microscillaceae</taxon>
        <taxon>Microscilla</taxon>
    </lineage>
</organism>
<evidence type="ECO:0000313" key="3">
    <source>
        <dbReference type="Proteomes" id="UP000004095"/>
    </source>
</evidence>
<name>A1ZC92_MICM2</name>
<comment type="caution">
    <text evidence="2">The sequence shown here is derived from an EMBL/GenBank/DDBJ whole genome shotgun (WGS) entry which is preliminary data.</text>
</comment>
<keyword evidence="1" id="KW-1133">Transmembrane helix</keyword>
<reference evidence="2 3" key="1">
    <citation type="submission" date="2007-01" db="EMBL/GenBank/DDBJ databases">
        <authorList>
            <person name="Haygood M."/>
            <person name="Podell S."/>
            <person name="Anderson C."/>
            <person name="Hopkinson B."/>
            <person name="Roe K."/>
            <person name="Barbeau K."/>
            <person name="Gaasterland T."/>
            <person name="Ferriera S."/>
            <person name="Johnson J."/>
            <person name="Kravitz S."/>
            <person name="Beeson K."/>
            <person name="Sutton G."/>
            <person name="Rogers Y.-H."/>
            <person name="Friedman R."/>
            <person name="Frazier M."/>
            <person name="Venter J.C."/>
        </authorList>
    </citation>
    <scope>NUCLEOTIDE SEQUENCE [LARGE SCALE GENOMIC DNA]</scope>
    <source>
        <strain evidence="2 3">ATCC 23134</strain>
    </source>
</reference>
<dbReference type="AlphaFoldDB" id="A1ZC92"/>
<proteinExistence type="predicted"/>
<dbReference type="Proteomes" id="UP000004095">
    <property type="component" value="Unassembled WGS sequence"/>
</dbReference>
<keyword evidence="1" id="KW-0812">Transmembrane</keyword>
<protein>
    <submittedName>
        <fullName evidence="2">Uncharacterized protein</fullName>
    </submittedName>
</protein>
<sequence>MQTTQHEQTITVTQKKQVSTQNEHTKKIEQQANQIRLALFLVSWMMGVLFVISNIS</sequence>
<feature type="transmembrane region" description="Helical" evidence="1">
    <location>
        <begin position="35"/>
        <end position="55"/>
    </location>
</feature>
<evidence type="ECO:0000256" key="1">
    <source>
        <dbReference type="SAM" id="Phobius"/>
    </source>
</evidence>